<feature type="compositionally biased region" description="Basic and acidic residues" evidence="1">
    <location>
        <begin position="1142"/>
        <end position="1155"/>
    </location>
</feature>
<evidence type="ECO:0000256" key="1">
    <source>
        <dbReference type="SAM" id="MobiDB-lite"/>
    </source>
</evidence>
<sequence length="1155" mass="130640">MRLSELIHVNRRYSRSINLERDMGDPESLEGYIPTERAVLALQRILRDVGTQRKQARAWTLTGVYGTGKSAFAHFLTALLGKHRDPMRQKAMVIASQALGAESESIKTLERVPQQGWIRAVVAAQREPISHTVLRALERGIEEFWPVHQRPEAWRAIVDLKDLEGELDKRASLTNVEVLKLVEAIQKAAGVPVLLVLDELGKALEYTAQHQGEEDVYLLQQLAEQGREVYVLGILHQGFTDYGARLATTQRQEWAKIQGRFEEIPFVESAEQMVQVMGRAIIQAKDFSDWGSTWYEQLKAEIPDVGTGETLGRVYPLHPLAALALPQLCLRYAQNDRSLFTFLTSEEPFSFQEFLRTTLFSSGHWPTLQLHQVYDYFVESVGKGSKSQRWLEVQERVEDARHWDPDWVKVLKTIGVLNLVTTTGSLRAKRSVVALALCDEPNPESQNYWQEIIQHLVDKGQVTHRRLMDELRLWQGSDFDVELQLQEYLQQEQGSLVDLLTTYHPLKPVVVQRHSYETGTLRYFERRYLDGGESLAELACESTDADGLLGYWVTEELPEEVPAQTKDGKPLVMVSVTGLGRIRVTAQEYGALQQVRKAPELQTDGVARLEVRQRLSQAKALLDEAIAMGFDVGKAQCWVQGIPVVFTHERELNAQLSAVCDQVYDQGLVLWNELINRRELTSQGAKARRVLLEGMLEKAEIPRLGLEGHGPEVSMYDSLLAQSGIHRQMDGTWGFYPPTDEGVARVWQAIEGFCLGSQQQRSLGELYAHLEAPPYGVKRGSIPVLLAAVLLHHVDDVSVYKDGTFIPVLGAEHFELLVKDPSRFAVKYFEITGLRSQVFQELEDVLRSKAPTGQGIRNLTLLSVVKPLFQFVKKLPAHTRKTTRLSSESQAVLQTLMQAQEPDELLFTALPKAVGMDPFVSGLEDDGSTARIFRKKLVQALHEIQTCYERLVTDSQELLYSAFGIRSPMDNLRADLKIRANYLVGQVLEPTLRSFVLAAVDEIKPDHEWLESLLMIVADKPAESWSDEDVTRFEVNLSDLARRFKNLEALQSEVRASKKEGFVDQGSCVAARRITITRPDGKETHRMVWMDEGIHATVQPMIDKILRECRDPQIQQALVTGLTETIFAAEEPTDVLGHKKPRQDPSDDRLRFHLK</sequence>
<dbReference type="Proteomes" id="UP000830835">
    <property type="component" value="Unassembled WGS sequence"/>
</dbReference>
<dbReference type="InterPro" id="IPR027417">
    <property type="entry name" value="P-loop_NTPase"/>
</dbReference>
<dbReference type="SUPFAM" id="SSF52540">
    <property type="entry name" value="P-loop containing nucleoside triphosphate hydrolases"/>
    <property type="match status" value="1"/>
</dbReference>
<evidence type="ECO:0000313" key="3">
    <source>
        <dbReference type="Proteomes" id="UP000830835"/>
    </source>
</evidence>
<proteinExistence type="predicted"/>
<keyword evidence="3" id="KW-1185">Reference proteome</keyword>
<feature type="region of interest" description="Disordered" evidence="1">
    <location>
        <begin position="1133"/>
        <end position="1155"/>
    </location>
</feature>
<protein>
    <recommendedName>
        <fullName evidence="4">ATP-binding protein</fullName>
    </recommendedName>
</protein>
<name>A0ABT0CCR7_THEVL</name>
<gene>
    <name evidence="2" type="ORF">JX360_11770</name>
</gene>
<reference evidence="2" key="1">
    <citation type="submission" date="2021-02" db="EMBL/GenBank/DDBJ databases">
        <title>The CRISPR/cas machinery reduction and long-range gene transfer in the hot spring cyanobacterium Synechococcus.</title>
        <authorList>
            <person name="Dvorak P."/>
            <person name="Jahodarova E."/>
            <person name="Hasler P."/>
            <person name="Poulickova A."/>
        </authorList>
    </citation>
    <scope>NUCLEOTIDE SEQUENCE</scope>
    <source>
        <strain evidence="2">Rupite</strain>
    </source>
</reference>
<evidence type="ECO:0000313" key="2">
    <source>
        <dbReference type="EMBL" id="MCJ2543575.1"/>
    </source>
</evidence>
<dbReference type="RefSeq" id="WP_244351086.1">
    <property type="nucleotide sequence ID" value="NZ_JAFIRA010000031.1"/>
</dbReference>
<dbReference type="EMBL" id="JAFIRA010000031">
    <property type="protein sequence ID" value="MCJ2543575.1"/>
    <property type="molecule type" value="Genomic_DNA"/>
</dbReference>
<organism evidence="2 3">
    <name type="scientific">Thermostichus vulcanus str. 'Rupite'</name>
    <dbReference type="NCBI Taxonomy" id="2813851"/>
    <lineage>
        <taxon>Bacteria</taxon>
        <taxon>Bacillati</taxon>
        <taxon>Cyanobacteriota</taxon>
        <taxon>Cyanophyceae</taxon>
        <taxon>Thermostichales</taxon>
        <taxon>Thermostichaceae</taxon>
        <taxon>Thermostichus</taxon>
    </lineage>
</organism>
<comment type="caution">
    <text evidence="2">The sequence shown here is derived from an EMBL/GenBank/DDBJ whole genome shotgun (WGS) entry which is preliminary data.</text>
</comment>
<accession>A0ABT0CCR7</accession>
<evidence type="ECO:0008006" key="4">
    <source>
        <dbReference type="Google" id="ProtNLM"/>
    </source>
</evidence>